<reference evidence="1 2" key="1">
    <citation type="submission" date="2018-08" db="EMBL/GenBank/DDBJ databases">
        <title>Genome and evolution of the arbuscular mycorrhizal fungus Diversispora epigaea (formerly Glomus versiforme) and its bacterial endosymbionts.</title>
        <authorList>
            <person name="Sun X."/>
            <person name="Fei Z."/>
            <person name="Harrison M."/>
        </authorList>
    </citation>
    <scope>NUCLEOTIDE SEQUENCE [LARGE SCALE GENOMIC DNA]</scope>
    <source>
        <strain evidence="1 2">IT104</strain>
    </source>
</reference>
<accession>A0A397GCE4</accession>
<protein>
    <submittedName>
        <fullName evidence="1">Uncharacterized protein</fullName>
    </submittedName>
</protein>
<comment type="caution">
    <text evidence="1">The sequence shown here is derived from an EMBL/GenBank/DDBJ whole genome shotgun (WGS) entry which is preliminary data.</text>
</comment>
<name>A0A397GCE4_9GLOM</name>
<evidence type="ECO:0000313" key="2">
    <source>
        <dbReference type="Proteomes" id="UP000266861"/>
    </source>
</evidence>
<organism evidence="1 2">
    <name type="scientific">Diversispora epigaea</name>
    <dbReference type="NCBI Taxonomy" id="1348612"/>
    <lineage>
        <taxon>Eukaryota</taxon>
        <taxon>Fungi</taxon>
        <taxon>Fungi incertae sedis</taxon>
        <taxon>Mucoromycota</taxon>
        <taxon>Glomeromycotina</taxon>
        <taxon>Glomeromycetes</taxon>
        <taxon>Diversisporales</taxon>
        <taxon>Diversisporaceae</taxon>
        <taxon>Diversispora</taxon>
    </lineage>
</organism>
<proteinExistence type="predicted"/>
<evidence type="ECO:0000313" key="1">
    <source>
        <dbReference type="EMBL" id="RHZ48685.1"/>
    </source>
</evidence>
<dbReference type="AlphaFoldDB" id="A0A397GCE4"/>
<dbReference type="Proteomes" id="UP000266861">
    <property type="component" value="Unassembled WGS sequence"/>
</dbReference>
<sequence>MAKRNEDGYDIMRPRNGFETSVFYEKCDDGIRTIVVIKLNNINRSNLSGSGNENGIQE</sequence>
<gene>
    <name evidence="1" type="ORF">Glove_543g72</name>
</gene>
<keyword evidence="2" id="KW-1185">Reference proteome</keyword>
<dbReference type="EMBL" id="PQFF01000462">
    <property type="protein sequence ID" value="RHZ48685.1"/>
    <property type="molecule type" value="Genomic_DNA"/>
</dbReference>